<keyword evidence="4" id="KW-1185">Reference proteome</keyword>
<protein>
    <submittedName>
        <fullName evidence="3">Serine threonine protein</fullName>
    </submittedName>
</protein>
<evidence type="ECO:0000313" key="4">
    <source>
        <dbReference type="Proteomes" id="UP000019335"/>
    </source>
</evidence>
<feature type="compositionally biased region" description="Acidic residues" evidence="1">
    <location>
        <begin position="849"/>
        <end position="871"/>
    </location>
</feature>
<organism evidence="3 4">
    <name type="scientific">Nannochloropsis gaditana</name>
    <dbReference type="NCBI Taxonomy" id="72520"/>
    <lineage>
        <taxon>Eukaryota</taxon>
        <taxon>Sar</taxon>
        <taxon>Stramenopiles</taxon>
        <taxon>Ochrophyta</taxon>
        <taxon>Eustigmatophyceae</taxon>
        <taxon>Eustigmatales</taxon>
        <taxon>Monodopsidaceae</taxon>
        <taxon>Nannochloropsis</taxon>
    </lineage>
</organism>
<feature type="region of interest" description="Disordered" evidence="1">
    <location>
        <begin position="845"/>
        <end position="882"/>
    </location>
</feature>
<dbReference type="InterPro" id="IPR029052">
    <property type="entry name" value="Metallo-depent_PP-like"/>
</dbReference>
<dbReference type="GO" id="GO:0000298">
    <property type="term" value="F:endopolyphosphatase activity"/>
    <property type="evidence" value="ECO:0007669"/>
    <property type="project" value="TreeGrafter"/>
</dbReference>
<feature type="compositionally biased region" description="Low complexity" evidence="1">
    <location>
        <begin position="236"/>
        <end position="248"/>
    </location>
</feature>
<feature type="region of interest" description="Disordered" evidence="1">
    <location>
        <begin position="1"/>
        <end position="154"/>
    </location>
</feature>
<feature type="compositionally biased region" description="Basic and acidic residues" evidence="1">
    <location>
        <begin position="25"/>
        <end position="38"/>
    </location>
</feature>
<dbReference type="GO" id="GO:0006798">
    <property type="term" value="P:polyphosphate catabolic process"/>
    <property type="evidence" value="ECO:0007669"/>
    <property type="project" value="TreeGrafter"/>
</dbReference>
<dbReference type="SUPFAM" id="SSF56300">
    <property type="entry name" value="Metallo-dependent phosphatases"/>
    <property type="match status" value="1"/>
</dbReference>
<dbReference type="GO" id="GO:0005737">
    <property type="term" value="C:cytoplasm"/>
    <property type="evidence" value="ECO:0007669"/>
    <property type="project" value="TreeGrafter"/>
</dbReference>
<feature type="compositionally biased region" description="Low complexity" evidence="1">
    <location>
        <begin position="297"/>
        <end position="311"/>
    </location>
</feature>
<dbReference type="PANTHER" id="PTHR42850:SF4">
    <property type="entry name" value="ZINC-DEPENDENT ENDOPOLYPHOSPHATASE"/>
    <property type="match status" value="1"/>
</dbReference>
<dbReference type="InterPro" id="IPR004843">
    <property type="entry name" value="Calcineurin-like_PHP"/>
</dbReference>
<feature type="compositionally biased region" description="Basic and acidic residues" evidence="1">
    <location>
        <begin position="97"/>
        <end position="106"/>
    </location>
</feature>
<feature type="compositionally biased region" description="Basic and acidic residues" evidence="1">
    <location>
        <begin position="282"/>
        <end position="296"/>
    </location>
</feature>
<dbReference type="Gene3D" id="3.60.21.10">
    <property type="match status" value="1"/>
</dbReference>
<feature type="domain" description="Calcineurin-like phosphoesterase" evidence="2">
    <location>
        <begin position="607"/>
        <end position="740"/>
    </location>
</feature>
<reference evidence="3 4" key="1">
    <citation type="journal article" date="2014" name="Mol. Plant">
        <title>Chromosome Scale Genome Assembly and Transcriptome Profiling of Nannochloropsis gaditana in Nitrogen Depletion.</title>
        <authorList>
            <person name="Corteggiani Carpinelli E."/>
            <person name="Telatin A."/>
            <person name="Vitulo N."/>
            <person name="Forcato C."/>
            <person name="D'Angelo M."/>
            <person name="Schiavon R."/>
            <person name="Vezzi A."/>
            <person name="Giacometti G.M."/>
            <person name="Morosinotto T."/>
            <person name="Valle G."/>
        </authorList>
    </citation>
    <scope>NUCLEOTIDE SEQUENCE [LARGE SCALE GENOMIC DNA]</scope>
    <source>
        <strain evidence="3 4">B-31</strain>
    </source>
</reference>
<dbReference type="GO" id="GO:0016791">
    <property type="term" value="F:phosphatase activity"/>
    <property type="evidence" value="ECO:0007669"/>
    <property type="project" value="TreeGrafter"/>
</dbReference>
<dbReference type="InterPro" id="IPR050126">
    <property type="entry name" value="Ap4A_hydrolase"/>
</dbReference>
<feature type="compositionally biased region" description="Acidic residues" evidence="1">
    <location>
        <begin position="325"/>
        <end position="338"/>
    </location>
</feature>
<feature type="region of interest" description="Disordered" evidence="1">
    <location>
        <begin position="191"/>
        <end position="455"/>
    </location>
</feature>
<dbReference type="AlphaFoldDB" id="W7TXB3"/>
<accession>W7TXB3</accession>
<dbReference type="OrthoDB" id="10267127at2759"/>
<feature type="compositionally biased region" description="Acidic residues" evidence="1">
    <location>
        <begin position="411"/>
        <end position="424"/>
    </location>
</feature>
<proteinExistence type="predicted"/>
<dbReference type="Pfam" id="PF00149">
    <property type="entry name" value="Metallophos"/>
    <property type="match status" value="1"/>
</dbReference>
<evidence type="ECO:0000313" key="3">
    <source>
        <dbReference type="EMBL" id="EWM28143.1"/>
    </source>
</evidence>
<evidence type="ECO:0000259" key="2">
    <source>
        <dbReference type="Pfam" id="PF00149"/>
    </source>
</evidence>
<dbReference type="Proteomes" id="UP000019335">
    <property type="component" value="Chromosome 5"/>
</dbReference>
<name>W7TXB3_9STRA</name>
<dbReference type="EMBL" id="AZIL01000352">
    <property type="protein sequence ID" value="EWM28143.1"/>
    <property type="molecule type" value="Genomic_DNA"/>
</dbReference>
<evidence type="ECO:0000256" key="1">
    <source>
        <dbReference type="SAM" id="MobiDB-lite"/>
    </source>
</evidence>
<comment type="caution">
    <text evidence="3">The sequence shown here is derived from an EMBL/GenBank/DDBJ whole genome shotgun (WGS) entry which is preliminary data.</text>
</comment>
<sequence length="882" mass="95524">MSYGIAIGRRRGRCTYRKRGPSWQREARGGGRGREHGDFPPSDSIVQEGSAMHRAPGTGGARASGESGHGRGPGTDQGGAPDARPGDTGGPRPRPQQQERGKHVSLDRGAGSASPLSRAQSLPPSPSPRSSTSPPAASRPARPEPPREEDAEALSDFARLCKALSMSAKDYPGTDEGLALVFGPDTLALSSPPPSLPLRPAGKASGFGERISSPGRTARAGPPPIRLPLTNEVTEMEAQAAEAAAGSGPPAPPRGYGGEDGGGKKEAPRRVPARSVYGAFYKHREGRDREAPDAGRPRGSLGGRLSLSSPRVQQQRWKEGRLQEDSEGEGLGEGEEEEGRVGEEVLAPMESLGLRKRHPPARTAAAGDRGARHRGGEGDGGEGTEGRAPWQGREESGEKWGRSGELGGEAAADEDEEASDEEDLALAGPGPGGGGLKGRRRGSGPAPVDPARTEEKVLRDCRVVSSHIKDAKLTEYIKDKKKARSSRDRFLADTGLVRSEVHPPQRFIEVYYNSWADDFYTAITTSSAAFGPRWWFREALGQEPQEVMAWVREWEAQARKHQVLSEGVGEVLKEAMAVGGAEEGNPTVEMERFLALKARLRERREPKIIVIGDVHGCVEELRALIKKVEYSPGDLLVFLGDMVAKGPDSIPVIRLAREVGALSVRGNHENEVIRWSRALALGAQSNFKSEHYLIAMGLEDADVEWLRNLPWYISCSDLQLLFVHAGFVADQRLSKQHPRFMINMRSILADGTVSARYYQDYPWARTWQGPQTVLFGHDARRGMQEYEQALGLDTGCVYGGNLTACILPGKELVQVPAAEPYIVNRYDRIMKRARVLQKEGVGGRRWTDGEEMDLEEIAAGEGMEGDEDGGTEGEQGGRGRRQ</sequence>
<feature type="compositionally biased region" description="Basic and acidic residues" evidence="1">
    <location>
        <begin position="392"/>
        <end position="402"/>
    </location>
</feature>
<feature type="compositionally biased region" description="Low complexity" evidence="1">
    <location>
        <begin position="112"/>
        <end position="140"/>
    </location>
</feature>
<gene>
    <name evidence="3" type="ORF">Naga_100004g82</name>
</gene>
<dbReference type="PANTHER" id="PTHR42850">
    <property type="entry name" value="METALLOPHOSPHOESTERASE"/>
    <property type="match status" value="1"/>
</dbReference>
<feature type="compositionally biased region" description="Basic residues" evidence="1">
    <location>
        <begin position="8"/>
        <end position="20"/>
    </location>
</feature>